<evidence type="ECO:0000256" key="6">
    <source>
        <dbReference type="PROSITE-ProRule" id="PRU00176"/>
    </source>
</evidence>
<dbReference type="InParanoid" id="A0A7M7JU21"/>
<evidence type="ECO:0000256" key="1">
    <source>
        <dbReference type="ARBA" id="ARBA00022490"/>
    </source>
</evidence>
<keyword evidence="10" id="KW-1185">Reference proteome</keyword>
<dbReference type="RefSeq" id="XP_022651164.1">
    <property type="nucleotide sequence ID" value="XM_022795429.1"/>
</dbReference>
<dbReference type="InterPro" id="IPR012677">
    <property type="entry name" value="Nucleotide-bd_a/b_plait_sf"/>
</dbReference>
<evidence type="ECO:0000256" key="7">
    <source>
        <dbReference type="SAM" id="MobiDB-lite"/>
    </source>
</evidence>
<evidence type="ECO:0000313" key="10">
    <source>
        <dbReference type="Proteomes" id="UP000594260"/>
    </source>
</evidence>
<keyword evidence="3 6" id="KW-0694">RNA-binding</keyword>
<dbReference type="AlphaFoldDB" id="A0A7M7JU21"/>
<dbReference type="PIRSF" id="PIRSF037949">
    <property type="entry name" value="Transl_init_eIF-3_RNA-bind"/>
    <property type="match status" value="1"/>
</dbReference>
<protein>
    <recommendedName>
        <fullName evidence="5">Eukaryotic translation initiation factor 3 subunit G</fullName>
        <shortName evidence="5">eIF3g</shortName>
    </recommendedName>
    <alternativeName>
        <fullName evidence="5">Eukaryotic translation initiation factor 3 RNA-binding subunit</fullName>
        <shortName evidence="5">eIF-3 RNA-binding subunit</shortName>
    </alternativeName>
    <alternativeName>
        <fullName evidence="5">Eukaryotic translation initiation factor 3 subunit 4</fullName>
    </alternativeName>
</protein>
<dbReference type="HAMAP" id="MF_03006">
    <property type="entry name" value="eIF3g"/>
    <property type="match status" value="1"/>
</dbReference>
<feature type="domain" description="RRM" evidence="8">
    <location>
        <begin position="205"/>
        <end position="283"/>
    </location>
</feature>
<dbReference type="PROSITE" id="PS50102">
    <property type="entry name" value="RRM"/>
    <property type="match status" value="1"/>
</dbReference>
<comment type="subunit">
    <text evidence="5">Component of the eukaryotic translation initiation factor 3 (eIF-3) complex.</text>
</comment>
<dbReference type="InterPro" id="IPR035979">
    <property type="entry name" value="RBD_domain_sf"/>
</dbReference>
<dbReference type="SMART" id="SM00360">
    <property type="entry name" value="RRM"/>
    <property type="match status" value="1"/>
</dbReference>
<keyword evidence="1 5" id="KW-0963">Cytoplasm</keyword>
<dbReference type="GeneID" id="111246203"/>
<keyword evidence="2 5" id="KW-0396">Initiation factor</keyword>
<dbReference type="InterPro" id="IPR034240">
    <property type="entry name" value="eIF3G_RRM"/>
</dbReference>
<dbReference type="Gene3D" id="3.30.70.330">
    <property type="match status" value="1"/>
</dbReference>
<evidence type="ECO:0000256" key="5">
    <source>
        <dbReference type="HAMAP-Rule" id="MF_03006"/>
    </source>
</evidence>
<dbReference type="GO" id="GO:0003743">
    <property type="term" value="F:translation initiation factor activity"/>
    <property type="evidence" value="ECO:0007669"/>
    <property type="project" value="UniProtKB-UniRule"/>
</dbReference>
<dbReference type="InterPro" id="IPR000504">
    <property type="entry name" value="RRM_dom"/>
</dbReference>
<dbReference type="OMA" id="ICQGDHF"/>
<accession>A0A7M7JU21</accession>
<dbReference type="InterPro" id="IPR017334">
    <property type="entry name" value="eIF3_g"/>
</dbReference>
<evidence type="ECO:0000256" key="2">
    <source>
        <dbReference type="ARBA" id="ARBA00022540"/>
    </source>
</evidence>
<dbReference type="Proteomes" id="UP000594260">
    <property type="component" value="Unplaced"/>
</dbReference>
<feature type="region of interest" description="Disordered" evidence="7">
    <location>
        <begin position="1"/>
        <end position="28"/>
    </location>
</feature>
<dbReference type="EnsemblMetazoa" id="XM_022795429">
    <property type="protein sequence ID" value="XP_022651164"/>
    <property type="gene ID" value="LOC111246203"/>
</dbReference>
<dbReference type="OrthoDB" id="639027at2759"/>
<organism evidence="9 10">
    <name type="scientific">Varroa destructor</name>
    <name type="common">Honeybee mite</name>
    <dbReference type="NCBI Taxonomy" id="109461"/>
    <lineage>
        <taxon>Eukaryota</taxon>
        <taxon>Metazoa</taxon>
        <taxon>Ecdysozoa</taxon>
        <taxon>Arthropoda</taxon>
        <taxon>Chelicerata</taxon>
        <taxon>Arachnida</taxon>
        <taxon>Acari</taxon>
        <taxon>Parasitiformes</taxon>
        <taxon>Mesostigmata</taxon>
        <taxon>Gamasina</taxon>
        <taxon>Dermanyssoidea</taxon>
        <taxon>Varroidae</taxon>
        <taxon>Varroa</taxon>
    </lineage>
</organism>
<dbReference type="KEGG" id="vde:111246203"/>
<dbReference type="SUPFAM" id="SSF54928">
    <property type="entry name" value="RNA-binding domain, RBD"/>
    <property type="match status" value="1"/>
</dbReference>
<dbReference type="GO" id="GO:0003723">
    <property type="term" value="F:RNA binding"/>
    <property type="evidence" value="ECO:0007669"/>
    <property type="project" value="UniProtKB-UniRule"/>
</dbReference>
<dbReference type="InterPro" id="IPR024675">
    <property type="entry name" value="eIF3g_N"/>
</dbReference>
<evidence type="ECO:0000256" key="3">
    <source>
        <dbReference type="ARBA" id="ARBA00022884"/>
    </source>
</evidence>
<evidence type="ECO:0000313" key="9">
    <source>
        <dbReference type="EnsemblMetazoa" id="XP_022651164"/>
    </source>
</evidence>
<dbReference type="CDD" id="cd12408">
    <property type="entry name" value="RRM_eIF3G_like"/>
    <property type="match status" value="1"/>
</dbReference>
<feature type="region of interest" description="Disordered" evidence="7">
    <location>
        <begin position="160"/>
        <end position="204"/>
    </location>
</feature>
<dbReference type="FunCoup" id="A0A7M7JU21">
    <property type="interactions" value="1565"/>
</dbReference>
<dbReference type="Pfam" id="PF12353">
    <property type="entry name" value="eIF3g"/>
    <property type="match status" value="1"/>
</dbReference>
<name>A0A7M7JU21_VARDE</name>
<dbReference type="GO" id="GO:0005852">
    <property type="term" value="C:eukaryotic translation initiation factor 3 complex"/>
    <property type="evidence" value="ECO:0007669"/>
    <property type="project" value="UniProtKB-UniRule"/>
</dbReference>
<dbReference type="PANTHER" id="PTHR10352">
    <property type="entry name" value="EUKARYOTIC TRANSLATION INITIATION FACTOR 3 SUBUNIT G"/>
    <property type="match status" value="1"/>
</dbReference>
<comment type="subcellular location">
    <subcellularLocation>
        <location evidence="5">Cytoplasm</location>
    </subcellularLocation>
</comment>
<dbReference type="GO" id="GO:0033290">
    <property type="term" value="C:eukaryotic 48S preinitiation complex"/>
    <property type="evidence" value="ECO:0007669"/>
    <property type="project" value="UniProtKB-UniRule"/>
</dbReference>
<evidence type="ECO:0000256" key="4">
    <source>
        <dbReference type="ARBA" id="ARBA00022917"/>
    </source>
</evidence>
<keyword evidence="4 5" id="KW-0648">Protein biosynthesis</keyword>
<sequence length="286" mass="31930">MPDAMSKTSWADRVEFEEDGLPPPSEKIDGDLKIITDYKDVEGKKYKIVRTYKMEKKQVSKAVAHRKSLAKFGDSKNDPAGPNPATTMVAEEIFMQFISLKGGIEEPQETEEDLAQQAKQQLKSIQCRICKEDHWTTQCPYKDRMPSGVGQLDESSRAAAAAANAASKGMDPTKTDRYVPPSLRDGGGTRRGETMGNPRQARDDNTVRVTNLSEDIRERDIQELFSPFGQIQRIYLAKDKVTNNSKGFAFVSFLRKDAALSAIMHLNGYGYDNLILSVEMANKPNN</sequence>
<dbReference type="GO" id="GO:0001732">
    <property type="term" value="P:formation of cytoplasmic translation initiation complex"/>
    <property type="evidence" value="ECO:0007669"/>
    <property type="project" value="UniProtKB-UniRule"/>
</dbReference>
<comment type="function">
    <text evidence="5">RNA-binding component of the eukaryotic translation initiation factor 3 (eIF-3) complex, which is involved in protein synthesis of a specialized repertoire of mRNAs and, together with other initiation factors, stimulates binding of mRNA and methionyl-tRNAi to the 40S ribosome. The eIF-3 complex specifically targets and initiates translation of a subset of mRNAs involved in cell proliferation. This subunit can bind 18S rRNA.</text>
</comment>
<dbReference type="CDD" id="cd12933">
    <property type="entry name" value="eIF3G"/>
    <property type="match status" value="1"/>
</dbReference>
<reference evidence="9" key="1">
    <citation type="submission" date="2021-01" db="UniProtKB">
        <authorList>
            <consortium name="EnsemblMetazoa"/>
        </authorList>
    </citation>
    <scope>IDENTIFICATION</scope>
</reference>
<dbReference type="Pfam" id="PF00076">
    <property type="entry name" value="RRM_1"/>
    <property type="match status" value="1"/>
</dbReference>
<proteinExistence type="inferred from homology"/>
<evidence type="ECO:0000259" key="8">
    <source>
        <dbReference type="PROSITE" id="PS50102"/>
    </source>
</evidence>
<comment type="similarity">
    <text evidence="5">Belongs to the eIF-3 subunit G family.</text>
</comment>
<dbReference type="GO" id="GO:0016282">
    <property type="term" value="C:eukaryotic 43S preinitiation complex"/>
    <property type="evidence" value="ECO:0007669"/>
    <property type="project" value="UniProtKB-UniRule"/>
</dbReference>